<reference evidence="3" key="1">
    <citation type="submission" date="2020-01" db="EMBL/GenBank/DDBJ databases">
        <authorList>
            <person name="Mishra B."/>
        </authorList>
    </citation>
    <scope>NUCLEOTIDE SEQUENCE [LARGE SCALE GENOMIC DNA]</scope>
</reference>
<comment type="caution">
    <text evidence="3">The sequence shown here is derived from an EMBL/GenBank/DDBJ whole genome shotgun (WGS) entry which is preliminary data.</text>
</comment>
<name>A0A6D2J9W7_9BRAS</name>
<sequence>MERVQEEKTKGKRSNRWLWPLAALVVVFLAAAATSKIGIFFNSPKIFSYSRQESGELRVSQKHEKLKASVEMRQWRERPPSFYSVKFESCKTMMDLVKDGYYESLPFTAGGLNWTFLIYPTGIIKNIWFPFVSLYVRIDNSSVITDPQEVYAEIKFFVYYHFVNRLYYYSEETEPVMFNSVKREYGVPYFLDTNLLKVPGTAYIFDGGICEFGVDVFVAPPFNNWETFSYDENISTNFTWNLSDFSTLISPDFNTSDPFSSGGRNWVLKVYPNGYGVGTDKYLSLYLLSETNEKDYVRATLRVLNQIPSNNVEKQVEGWPNAAENGWGFEDFMPLSDLKDGTKGFVVDDVLQVEVEIRALSNITSK</sequence>
<feature type="domain" description="MATH" evidence="2">
    <location>
        <begin position="235"/>
        <end position="357"/>
    </location>
</feature>
<dbReference type="InterPro" id="IPR008974">
    <property type="entry name" value="TRAF-like"/>
</dbReference>
<dbReference type="Pfam" id="PF22486">
    <property type="entry name" value="MATH_2"/>
    <property type="match status" value="2"/>
</dbReference>
<dbReference type="SMART" id="SM00061">
    <property type="entry name" value="MATH"/>
    <property type="match status" value="1"/>
</dbReference>
<keyword evidence="1" id="KW-0472">Membrane</keyword>
<keyword evidence="1" id="KW-1133">Transmembrane helix</keyword>
<dbReference type="Proteomes" id="UP000467841">
    <property type="component" value="Unassembled WGS sequence"/>
</dbReference>
<dbReference type="CDD" id="cd00121">
    <property type="entry name" value="MATH"/>
    <property type="match status" value="2"/>
</dbReference>
<evidence type="ECO:0000313" key="3">
    <source>
        <dbReference type="EMBL" id="CAA7036768.1"/>
    </source>
</evidence>
<dbReference type="PROSITE" id="PS50144">
    <property type="entry name" value="MATH"/>
    <property type="match status" value="2"/>
</dbReference>
<accession>A0A6D2J9W7</accession>
<proteinExistence type="predicted"/>
<feature type="transmembrane region" description="Helical" evidence="1">
    <location>
        <begin position="21"/>
        <end position="41"/>
    </location>
</feature>
<dbReference type="PANTHER" id="PTHR46162">
    <property type="entry name" value="TRAF-LIKE FAMILY PROTEIN"/>
    <property type="match status" value="1"/>
</dbReference>
<dbReference type="Gene3D" id="2.60.210.10">
    <property type="entry name" value="Apoptosis, Tumor Necrosis Factor Receptor Associated Protein 2, Chain A"/>
    <property type="match status" value="2"/>
</dbReference>
<dbReference type="OrthoDB" id="192247at2759"/>
<dbReference type="SUPFAM" id="SSF49599">
    <property type="entry name" value="TRAF domain-like"/>
    <property type="match status" value="2"/>
</dbReference>
<evidence type="ECO:0000313" key="4">
    <source>
        <dbReference type="Proteomes" id="UP000467841"/>
    </source>
</evidence>
<feature type="domain" description="MATH" evidence="2">
    <location>
        <begin position="80"/>
        <end position="216"/>
    </location>
</feature>
<keyword evidence="4" id="KW-1185">Reference proteome</keyword>
<evidence type="ECO:0000256" key="1">
    <source>
        <dbReference type="SAM" id="Phobius"/>
    </source>
</evidence>
<gene>
    <name evidence="3" type="ORF">MERR_LOCUS24003</name>
</gene>
<keyword evidence="1" id="KW-0812">Transmembrane</keyword>
<dbReference type="EMBL" id="CACVBM020001163">
    <property type="protein sequence ID" value="CAA7036768.1"/>
    <property type="molecule type" value="Genomic_DNA"/>
</dbReference>
<dbReference type="AlphaFoldDB" id="A0A6D2J9W7"/>
<organism evidence="3 4">
    <name type="scientific">Microthlaspi erraticum</name>
    <dbReference type="NCBI Taxonomy" id="1685480"/>
    <lineage>
        <taxon>Eukaryota</taxon>
        <taxon>Viridiplantae</taxon>
        <taxon>Streptophyta</taxon>
        <taxon>Embryophyta</taxon>
        <taxon>Tracheophyta</taxon>
        <taxon>Spermatophyta</taxon>
        <taxon>Magnoliopsida</taxon>
        <taxon>eudicotyledons</taxon>
        <taxon>Gunneridae</taxon>
        <taxon>Pentapetalae</taxon>
        <taxon>rosids</taxon>
        <taxon>malvids</taxon>
        <taxon>Brassicales</taxon>
        <taxon>Brassicaceae</taxon>
        <taxon>Coluteocarpeae</taxon>
        <taxon>Microthlaspi</taxon>
    </lineage>
</organism>
<protein>
    <recommendedName>
        <fullName evidence="2">MATH domain-containing protein</fullName>
    </recommendedName>
</protein>
<dbReference type="InterPro" id="IPR002083">
    <property type="entry name" value="MATH/TRAF_dom"/>
</dbReference>
<evidence type="ECO:0000259" key="2">
    <source>
        <dbReference type="PROSITE" id="PS50144"/>
    </source>
</evidence>
<dbReference type="PANTHER" id="PTHR46162:SF58">
    <property type="entry name" value="TRAF-LIKE FAMILY PROTEIN"/>
    <property type="match status" value="1"/>
</dbReference>